<dbReference type="PANTHER" id="PTHR11946">
    <property type="entry name" value="VALYL-TRNA SYNTHETASES"/>
    <property type="match status" value="1"/>
</dbReference>
<dbReference type="InterPro" id="IPR014729">
    <property type="entry name" value="Rossmann-like_a/b/a_fold"/>
</dbReference>
<evidence type="ECO:0000256" key="1">
    <source>
        <dbReference type="ARBA" id="ARBA00022490"/>
    </source>
</evidence>
<evidence type="ECO:0000313" key="12">
    <source>
        <dbReference type="EMBL" id="VZO39073.1"/>
    </source>
</evidence>
<dbReference type="GO" id="GO:0002161">
    <property type="term" value="F:aminoacyl-tRNA deacylase activity"/>
    <property type="evidence" value="ECO:0007669"/>
    <property type="project" value="InterPro"/>
</dbReference>
<comment type="similarity">
    <text evidence="8">Belongs to the class-I aminoacyl-tRNA synthetase family. ValS type 2 subfamily.</text>
</comment>
<dbReference type="InterPro" id="IPR013155">
    <property type="entry name" value="M/V/L/I-tRNA-synth_anticd-bd"/>
</dbReference>
<keyword evidence="2 8" id="KW-0436">Ligase</keyword>
<feature type="region of interest" description="Disordered" evidence="9">
    <location>
        <begin position="1"/>
        <end position="26"/>
    </location>
</feature>
<dbReference type="Gene3D" id="1.10.730.10">
    <property type="entry name" value="Isoleucyl-tRNA Synthetase, Domain 1"/>
    <property type="match status" value="1"/>
</dbReference>
<dbReference type="Gene3D" id="3.90.740.10">
    <property type="entry name" value="Valyl/Leucyl/Isoleucyl-tRNA synthetase, editing domain"/>
    <property type="match status" value="1"/>
</dbReference>
<dbReference type="CDD" id="cd07962">
    <property type="entry name" value="Anticodon_Ia_Val"/>
    <property type="match status" value="1"/>
</dbReference>
<evidence type="ECO:0000256" key="7">
    <source>
        <dbReference type="ARBA" id="ARBA00047552"/>
    </source>
</evidence>
<dbReference type="PRINTS" id="PR00986">
    <property type="entry name" value="TRNASYNTHVAL"/>
</dbReference>
<dbReference type="RefSeq" id="WP_156742422.1">
    <property type="nucleotide sequence ID" value="NZ_CACRYJ010000055.1"/>
</dbReference>
<comment type="subcellular location">
    <subcellularLocation>
        <location evidence="8">Cytoplasm</location>
    </subcellularLocation>
</comment>
<dbReference type="EC" id="6.1.1.9" evidence="8"/>
<dbReference type="GO" id="GO:0005829">
    <property type="term" value="C:cytosol"/>
    <property type="evidence" value="ECO:0007669"/>
    <property type="project" value="TreeGrafter"/>
</dbReference>
<evidence type="ECO:0000313" key="13">
    <source>
        <dbReference type="Proteomes" id="UP000419743"/>
    </source>
</evidence>
<comment type="caution">
    <text evidence="12">The sequence shown here is derived from an EMBL/GenBank/DDBJ whole genome shotgun (WGS) entry which is preliminary data.</text>
</comment>
<dbReference type="GO" id="GO:0005524">
    <property type="term" value="F:ATP binding"/>
    <property type="evidence" value="ECO:0007669"/>
    <property type="project" value="UniProtKB-UniRule"/>
</dbReference>
<dbReference type="GO" id="GO:0004832">
    <property type="term" value="F:valine-tRNA ligase activity"/>
    <property type="evidence" value="ECO:0007669"/>
    <property type="project" value="UniProtKB-UniRule"/>
</dbReference>
<feature type="short sequence motif" description="'HIGH' region" evidence="8">
    <location>
        <begin position="66"/>
        <end position="76"/>
    </location>
</feature>
<keyword evidence="4 8" id="KW-0067">ATP-binding</keyword>
<dbReference type="InterPro" id="IPR048044">
    <property type="entry name" value="Valyl-tRNA_ligase_actino"/>
</dbReference>
<feature type="short sequence motif" description="'KMSKS' region" evidence="8">
    <location>
        <begin position="610"/>
        <end position="614"/>
    </location>
</feature>
<keyword evidence="5 8" id="KW-0648">Protein biosynthesis</keyword>
<keyword evidence="6 8" id="KW-0030">Aminoacyl-tRNA synthetase</keyword>
<protein>
    <recommendedName>
        <fullName evidence="8">Valine--tRNA ligase</fullName>
        <ecNumber evidence="8">6.1.1.9</ecNumber>
    </recommendedName>
    <alternativeName>
        <fullName evidence="8">Valyl-tRNA synthetase</fullName>
        <shortName evidence="8">ValRS</shortName>
    </alternativeName>
</protein>
<evidence type="ECO:0000259" key="10">
    <source>
        <dbReference type="Pfam" id="PF00133"/>
    </source>
</evidence>
<dbReference type="SUPFAM" id="SSF50677">
    <property type="entry name" value="ValRS/IleRS/LeuRS editing domain"/>
    <property type="match status" value="1"/>
</dbReference>
<dbReference type="InterPro" id="IPR009008">
    <property type="entry name" value="Val/Leu/Ile-tRNA-synth_edit"/>
</dbReference>
<dbReference type="Pfam" id="PF00133">
    <property type="entry name" value="tRNA-synt_1"/>
    <property type="match status" value="2"/>
</dbReference>
<feature type="compositionally biased region" description="Low complexity" evidence="9">
    <location>
        <begin position="1"/>
        <end position="10"/>
    </location>
</feature>
<dbReference type="InterPro" id="IPR002303">
    <property type="entry name" value="Valyl-tRNA_ligase"/>
</dbReference>
<evidence type="ECO:0000256" key="6">
    <source>
        <dbReference type="ARBA" id="ARBA00023146"/>
    </source>
</evidence>
<proteinExistence type="inferred from homology"/>
<dbReference type="Pfam" id="PF08264">
    <property type="entry name" value="Anticodon_1"/>
    <property type="match status" value="1"/>
</dbReference>
<accession>A0A7M4DNP2</accession>
<feature type="domain" description="Methionyl/Valyl/Leucyl/Isoleucyl-tRNA synthetase anticodon-binding" evidence="11">
    <location>
        <begin position="694"/>
        <end position="843"/>
    </location>
</feature>
<evidence type="ECO:0000256" key="9">
    <source>
        <dbReference type="SAM" id="MobiDB-lite"/>
    </source>
</evidence>
<comment type="subunit">
    <text evidence="8">Monomer.</text>
</comment>
<dbReference type="SUPFAM" id="SSF47323">
    <property type="entry name" value="Anticodon-binding domain of a subclass of class I aminoacyl-tRNA synthetases"/>
    <property type="match status" value="1"/>
</dbReference>
<dbReference type="AlphaFoldDB" id="A0A7M4DNP2"/>
<evidence type="ECO:0000259" key="11">
    <source>
        <dbReference type="Pfam" id="PF08264"/>
    </source>
</evidence>
<comment type="function">
    <text evidence="8">Catalyzes the attachment of valine to tRNA(Val). As ValRS can inadvertently accommodate and process structurally similar amino acids such as threonine, to avoid such errors, it has a 'posttransfer' editing activity that hydrolyzes mischarged Thr-tRNA(Val) in a tRNA-dependent manner.</text>
</comment>
<evidence type="ECO:0000256" key="4">
    <source>
        <dbReference type="ARBA" id="ARBA00022840"/>
    </source>
</evidence>
<dbReference type="InterPro" id="IPR002300">
    <property type="entry name" value="aa-tRNA-synth_Ia"/>
</dbReference>
<evidence type="ECO:0000256" key="5">
    <source>
        <dbReference type="ARBA" id="ARBA00022917"/>
    </source>
</evidence>
<dbReference type="GO" id="GO:0006438">
    <property type="term" value="P:valyl-tRNA aminoacylation"/>
    <property type="evidence" value="ECO:0007669"/>
    <property type="project" value="UniProtKB-UniRule"/>
</dbReference>
<dbReference type="SUPFAM" id="SSF52374">
    <property type="entry name" value="Nucleotidylyl transferase"/>
    <property type="match status" value="1"/>
</dbReference>
<feature type="binding site" evidence="8">
    <location>
        <position position="613"/>
    </location>
    <ligand>
        <name>ATP</name>
        <dbReference type="ChEBI" id="CHEBI:30616"/>
    </ligand>
</feature>
<feature type="domain" description="Aminoacyl-tRNA synthetase class Ia" evidence="10">
    <location>
        <begin position="39"/>
        <end position="120"/>
    </location>
</feature>
<evidence type="ECO:0000256" key="2">
    <source>
        <dbReference type="ARBA" id="ARBA00022598"/>
    </source>
</evidence>
<reference evidence="12 13" key="1">
    <citation type="submission" date="2019-11" db="EMBL/GenBank/DDBJ databases">
        <authorList>
            <person name="Criscuolo A."/>
        </authorList>
    </citation>
    <scope>NUCLEOTIDE SEQUENCE [LARGE SCALE GENOMIC DNA]</scope>
    <source>
        <strain evidence="12">CIP111667</strain>
    </source>
</reference>
<dbReference type="EMBL" id="CACRYJ010000055">
    <property type="protein sequence ID" value="VZO39073.1"/>
    <property type="molecule type" value="Genomic_DNA"/>
</dbReference>
<keyword evidence="3 8" id="KW-0547">Nucleotide-binding</keyword>
<sequence length="899" mass="98801">MTSSASSTRPAPAPTEAIRPVAQVPDKPSLEGLEERWGATWAQDRTYAFDRSATREQVYSIDTPPPTVSGSLHVGHVFSYTHTDVVARFQRMRGREVFYPMGWDDNGLPTERRVQNYYGVRCDPSLPYVEDFTPPHDGGDGKSVKAADQQPISRRNFVELCQRLTAEDEQQFEHLWRYLGLSVDWSQHYQTIGDRAQQVAQTAFLRNLARGEAYQAEAPGLWDVTFQTAVAQAELEARDYPGHFHKITFHLTGGDGKDTVVIETTRPELLPACVALIAHPDDERYAHLFGTTVTSPLFGVELPVLAHPLAEPDKGAGIAMCCTFGDLTDVTWWRELQLPTRSVIARDGRLLRETPEWLTTESGRTTYAEIAGKTTFSARTAVVDALRESGDLLGEPVATQRKANFYEKGDKPLEIVTSRQWYIRNGGRQTPGRDLRAELLARGAELDFHPEFMAVRYANWVGGLNGDWLISRQRFFGVAIPLWYPVTADGEIDHAHPIVPDETSLPIDPSSHVPHGFTEDQRGVPGGFVADPDIMDTWATSSLTPQIAGGWLVDPDLFARVFPMDLRAQGQDIIRTWLFSTIVRSHLEHGALPWAHAAISGWILDPDRKKMSKSKGNVVTPLAMLEEHGSDAVRYWAASARLGTDASFDPQRPTQIKIGRRLAIKVLNASKFALSFAGDAPVRLDPDAVTEPIDRAILRGLADVVDTATAALDAYDHTQALEVAETFFWTFCDDYLELVKDRAYGREDAGLDPTAVASARAALSLALDTILRLFAPVLPYATEEVWSWWREGSVHRAAWPTSDVLRKAAGDGDPELVAVAGTALAALRKVKSEAKVSQRTKFASAELTLDPANHDRVLAVLADLRAAGGVAGDLTLAAAGEGTAGVTVAGELLPAEPKQ</sequence>
<dbReference type="PANTHER" id="PTHR11946:SF93">
    <property type="entry name" value="VALINE--TRNA LIGASE, CHLOROPLASTIC_MITOCHONDRIAL 2"/>
    <property type="match status" value="1"/>
</dbReference>
<dbReference type="InterPro" id="IPR009080">
    <property type="entry name" value="tRNAsynth_Ia_anticodon-bd"/>
</dbReference>
<dbReference type="InterPro" id="IPR022874">
    <property type="entry name" value="Valine-tRNA_ligase_type_2"/>
</dbReference>
<dbReference type="PROSITE" id="PS00178">
    <property type="entry name" value="AA_TRNA_LIGASE_I"/>
    <property type="match status" value="1"/>
</dbReference>
<dbReference type="InterPro" id="IPR001412">
    <property type="entry name" value="aa-tRNA-synth_I_CS"/>
</dbReference>
<keyword evidence="13" id="KW-1185">Reference proteome</keyword>
<evidence type="ECO:0000256" key="3">
    <source>
        <dbReference type="ARBA" id="ARBA00022741"/>
    </source>
</evidence>
<dbReference type="InterPro" id="IPR033705">
    <property type="entry name" value="Anticodon_Ia_Val"/>
</dbReference>
<comment type="catalytic activity">
    <reaction evidence="7 8">
        <text>tRNA(Val) + L-valine + ATP = L-valyl-tRNA(Val) + AMP + diphosphate</text>
        <dbReference type="Rhea" id="RHEA:10704"/>
        <dbReference type="Rhea" id="RHEA-COMP:9672"/>
        <dbReference type="Rhea" id="RHEA-COMP:9708"/>
        <dbReference type="ChEBI" id="CHEBI:30616"/>
        <dbReference type="ChEBI" id="CHEBI:33019"/>
        <dbReference type="ChEBI" id="CHEBI:57762"/>
        <dbReference type="ChEBI" id="CHEBI:78442"/>
        <dbReference type="ChEBI" id="CHEBI:78537"/>
        <dbReference type="ChEBI" id="CHEBI:456215"/>
        <dbReference type="EC" id="6.1.1.9"/>
    </reaction>
</comment>
<feature type="domain" description="Aminoacyl-tRNA synthetase class Ia" evidence="10">
    <location>
        <begin position="148"/>
        <end position="648"/>
    </location>
</feature>
<dbReference type="NCBIfam" id="NF009687">
    <property type="entry name" value="PRK13208.1"/>
    <property type="match status" value="1"/>
</dbReference>
<dbReference type="Gene3D" id="3.40.50.620">
    <property type="entry name" value="HUPs"/>
    <property type="match status" value="2"/>
</dbReference>
<comment type="domain">
    <text evidence="8">ValRS has two distinct active sites: one for aminoacylation and one for editing. The misactivated threonine is translocated from the active site to the editing site.</text>
</comment>
<keyword evidence="1 8" id="KW-0963">Cytoplasm</keyword>
<evidence type="ECO:0000256" key="8">
    <source>
        <dbReference type="HAMAP-Rule" id="MF_02005"/>
    </source>
</evidence>
<dbReference type="Proteomes" id="UP000419743">
    <property type="component" value="Unassembled WGS sequence"/>
</dbReference>
<dbReference type="HAMAP" id="MF_02005">
    <property type="entry name" value="Val_tRNA_synth_type2"/>
    <property type="match status" value="1"/>
</dbReference>
<organism evidence="12 13">
    <name type="scientific">Occultella aeris</name>
    <dbReference type="NCBI Taxonomy" id="2761496"/>
    <lineage>
        <taxon>Bacteria</taxon>
        <taxon>Bacillati</taxon>
        <taxon>Actinomycetota</taxon>
        <taxon>Actinomycetes</taxon>
        <taxon>Micrococcales</taxon>
        <taxon>Ruaniaceae</taxon>
        <taxon>Occultella</taxon>
    </lineage>
</organism>
<name>A0A7M4DNP2_9MICO</name>
<dbReference type="NCBIfam" id="NF000540">
    <property type="entry name" value="alt_ValS"/>
    <property type="match status" value="1"/>
</dbReference>
<gene>
    <name evidence="8 12" type="primary">valS</name>
    <name evidence="12" type="ORF">HALOF300_03773</name>
</gene>